<dbReference type="OrthoDB" id="4370297at2"/>
<dbReference type="Pfam" id="PF20789">
    <property type="entry name" value="4HBT_3C"/>
    <property type="match status" value="1"/>
</dbReference>
<gene>
    <name evidence="4" type="ORF">AWC29_22850</name>
    <name evidence="3" type="ORF">BN973_04090</name>
</gene>
<dbReference type="EMBL" id="HG964446">
    <property type="protein sequence ID" value="CDO89710.1"/>
    <property type="molecule type" value="Genomic_DNA"/>
</dbReference>
<dbReference type="eggNOG" id="COG1946">
    <property type="taxonomic scope" value="Bacteria"/>
</dbReference>
<feature type="domain" description="Acyl-CoA thioesterase-like N-terminal HotDog" evidence="1">
    <location>
        <begin position="26"/>
        <end position="109"/>
    </location>
</feature>
<dbReference type="EMBL" id="LQPY01000030">
    <property type="protein sequence ID" value="ORX01492.1"/>
    <property type="molecule type" value="Genomic_DNA"/>
</dbReference>
<dbReference type="STRING" id="47839.BN973_04090"/>
<evidence type="ECO:0000259" key="2">
    <source>
        <dbReference type="Pfam" id="PF20789"/>
    </source>
</evidence>
<dbReference type="InterPro" id="IPR042171">
    <property type="entry name" value="Acyl-CoA_hotdog"/>
</dbReference>
<reference evidence="3" key="1">
    <citation type="journal article" date="2014" name="Genome Announc.">
        <title>Draft Genome Sequence of Mycobacterium triplex DSM 44626.</title>
        <authorList>
            <person name="Sassi M."/>
            <person name="Croce O."/>
            <person name="Robert C."/>
            <person name="Raoult D."/>
            <person name="Drancourt M."/>
        </authorList>
    </citation>
    <scope>NUCLEOTIDE SEQUENCE [LARGE SCALE GENOMIC DNA]</scope>
    <source>
        <strain evidence="3">DSM 44626</strain>
    </source>
</reference>
<keyword evidence="5" id="KW-1185">Reference proteome</keyword>
<dbReference type="PANTHER" id="PTHR38110">
    <property type="entry name" value="CHROMOSOME 23, WHOLE GENOME SHOTGUN SEQUENCE"/>
    <property type="match status" value="1"/>
</dbReference>
<reference evidence="4 5" key="3">
    <citation type="submission" date="2016-01" db="EMBL/GenBank/DDBJ databases">
        <title>The new phylogeny of the genus Mycobacterium.</title>
        <authorList>
            <person name="Tarcisio F."/>
            <person name="Conor M."/>
            <person name="Antonella G."/>
            <person name="Elisabetta G."/>
            <person name="Giulia F.S."/>
            <person name="Sara T."/>
            <person name="Anna F."/>
            <person name="Clotilde B."/>
            <person name="Roberto B."/>
            <person name="Veronica D.S."/>
            <person name="Fabio R."/>
            <person name="Monica P."/>
            <person name="Olivier J."/>
            <person name="Enrico T."/>
            <person name="Nicola S."/>
        </authorList>
    </citation>
    <scope>NUCLEOTIDE SEQUENCE [LARGE SCALE GENOMIC DNA]</scope>
    <source>
        <strain evidence="4 5">DSM 44626</strain>
    </source>
</reference>
<proteinExistence type="predicted"/>
<dbReference type="InterPro" id="IPR052389">
    <property type="entry name" value="Sec_Metab_Biosynth-Assoc"/>
</dbReference>
<dbReference type="RefSeq" id="WP_051641375.1">
    <property type="nucleotide sequence ID" value="NZ_HG964446.1"/>
</dbReference>
<dbReference type="Proteomes" id="UP000028880">
    <property type="component" value="Unassembled WGS sequence"/>
</dbReference>
<reference evidence="3" key="2">
    <citation type="submission" date="2014-04" db="EMBL/GenBank/DDBJ databases">
        <authorList>
            <person name="Urmite Genomes U."/>
        </authorList>
    </citation>
    <scope>NUCLEOTIDE SEQUENCE</scope>
    <source>
        <strain evidence="3">DSM 44626</strain>
    </source>
</reference>
<sequence length="285" mass="31239">MSSSHPLDAAIRLSIVDGNTFHGRTRPEWDSMVGPFGGITAAVLLRAVETHPDRIGEPVALTVNFAAPIGPGGFDISLRAARTNRTNQHWTVELSQNGDVKTTATALFGIHRDTWADTEAHPPSVSPPEQIDRDSAQEDFVRWAHFYDLRFAEGRFPGEGAQPSSTATTTMWIRDTARRPIDYAALATLCDIFCPRVFLRCGGPTAAGTITATTYFHADQHALDAVGDDFVLGTAHANRFSGGYFDQSAQLWTRDGVLLATSHQFVYFKGDVCHSGEEIHVRQRN</sequence>
<evidence type="ECO:0000313" key="4">
    <source>
        <dbReference type="EMBL" id="ORX01492.1"/>
    </source>
</evidence>
<dbReference type="PANTHER" id="PTHR38110:SF1">
    <property type="entry name" value="THIOESTERASE DOMAIN-CONTAINING PROTEIN"/>
    <property type="match status" value="1"/>
</dbReference>
<dbReference type="Proteomes" id="UP000193710">
    <property type="component" value="Unassembled WGS sequence"/>
</dbReference>
<dbReference type="InterPro" id="IPR049450">
    <property type="entry name" value="ACOT8-like_C"/>
</dbReference>
<dbReference type="AlphaFoldDB" id="A0A024K0Z9"/>
<evidence type="ECO:0000259" key="1">
    <source>
        <dbReference type="Pfam" id="PF13622"/>
    </source>
</evidence>
<dbReference type="HOGENOM" id="CLU_060311_0_0_11"/>
<dbReference type="InterPro" id="IPR029069">
    <property type="entry name" value="HotDog_dom_sf"/>
</dbReference>
<organism evidence="3">
    <name type="scientific">Mycobacterium triplex</name>
    <dbReference type="NCBI Taxonomy" id="47839"/>
    <lineage>
        <taxon>Bacteria</taxon>
        <taxon>Bacillati</taxon>
        <taxon>Actinomycetota</taxon>
        <taxon>Actinomycetes</taxon>
        <taxon>Mycobacteriales</taxon>
        <taxon>Mycobacteriaceae</taxon>
        <taxon>Mycobacterium</taxon>
        <taxon>Mycobacterium simiae complex</taxon>
    </lineage>
</organism>
<accession>A0A024K0Z9</accession>
<dbReference type="SUPFAM" id="SSF54637">
    <property type="entry name" value="Thioesterase/thiol ester dehydrase-isomerase"/>
    <property type="match status" value="2"/>
</dbReference>
<dbReference type="InterPro" id="IPR049449">
    <property type="entry name" value="TesB_ACOT8-like_N"/>
</dbReference>
<dbReference type="Pfam" id="PF13622">
    <property type="entry name" value="4HBT_3"/>
    <property type="match status" value="1"/>
</dbReference>
<evidence type="ECO:0000313" key="5">
    <source>
        <dbReference type="Proteomes" id="UP000193710"/>
    </source>
</evidence>
<dbReference type="Gene3D" id="2.40.160.210">
    <property type="entry name" value="Acyl-CoA thioesterase, double hotdog domain"/>
    <property type="match status" value="1"/>
</dbReference>
<feature type="domain" description="Acyl-CoA thioesterase-like C-terminal" evidence="2">
    <location>
        <begin position="133"/>
        <end position="267"/>
    </location>
</feature>
<name>A0A024K0Z9_9MYCO</name>
<protein>
    <submittedName>
        <fullName evidence="4">Acyl-CoA thioesterase</fullName>
    </submittedName>
</protein>
<evidence type="ECO:0000313" key="3">
    <source>
        <dbReference type="EMBL" id="CDO89710.1"/>
    </source>
</evidence>